<evidence type="ECO:0000313" key="1">
    <source>
        <dbReference type="EMBL" id="SVB28311.1"/>
    </source>
</evidence>
<dbReference type="EMBL" id="UINC01035620">
    <property type="protein sequence ID" value="SVB28311.1"/>
    <property type="molecule type" value="Genomic_DNA"/>
</dbReference>
<gene>
    <name evidence="1" type="ORF">METZ01_LOCUS181165</name>
</gene>
<protein>
    <submittedName>
        <fullName evidence="1">Uncharacterized protein</fullName>
    </submittedName>
</protein>
<proteinExistence type="predicted"/>
<sequence length="86" mass="9799">MAKKEAPTFVNAIVVKQLPENCPDWVISKMGIHVETFLAEIEQFEEDGAVNNGWINLETKRAKNGKLYVELNTWKPEAKAKRKARS</sequence>
<accession>A0A382CRV1</accession>
<name>A0A382CRV1_9ZZZZ</name>
<organism evidence="1">
    <name type="scientific">marine metagenome</name>
    <dbReference type="NCBI Taxonomy" id="408172"/>
    <lineage>
        <taxon>unclassified sequences</taxon>
        <taxon>metagenomes</taxon>
        <taxon>ecological metagenomes</taxon>
    </lineage>
</organism>
<dbReference type="AlphaFoldDB" id="A0A382CRV1"/>
<reference evidence="1" key="1">
    <citation type="submission" date="2018-05" db="EMBL/GenBank/DDBJ databases">
        <authorList>
            <person name="Lanie J.A."/>
            <person name="Ng W.-L."/>
            <person name="Kazmierczak K.M."/>
            <person name="Andrzejewski T.M."/>
            <person name="Davidsen T.M."/>
            <person name="Wayne K.J."/>
            <person name="Tettelin H."/>
            <person name="Glass J.I."/>
            <person name="Rusch D."/>
            <person name="Podicherti R."/>
            <person name="Tsui H.-C.T."/>
            <person name="Winkler M.E."/>
        </authorList>
    </citation>
    <scope>NUCLEOTIDE SEQUENCE</scope>
</reference>